<protein>
    <recommendedName>
        <fullName evidence="4">BRCT domain-containing protein</fullName>
    </recommendedName>
</protein>
<dbReference type="RefSeq" id="XP_018988186.1">
    <property type="nucleotide sequence ID" value="XM_019127607.1"/>
</dbReference>
<dbReference type="Gene3D" id="3.40.50.10190">
    <property type="entry name" value="BRCT domain"/>
    <property type="match status" value="4"/>
</dbReference>
<dbReference type="PANTHER" id="PTHR13561:SF20">
    <property type="entry name" value="DNA TOPOISOMERASE 2-BINDING PROTEIN 1"/>
    <property type="match status" value="1"/>
</dbReference>
<evidence type="ECO:0000256" key="1">
    <source>
        <dbReference type="ARBA" id="ARBA00022737"/>
    </source>
</evidence>
<proteinExistence type="predicted"/>
<accession>A0A1E3QYZ7</accession>
<feature type="compositionally biased region" description="Basic and acidic residues" evidence="3">
    <location>
        <begin position="239"/>
        <end position="260"/>
    </location>
</feature>
<dbReference type="STRING" id="984486.A0A1E3QYZ7"/>
<dbReference type="PROSITE" id="PS50172">
    <property type="entry name" value="BRCT"/>
    <property type="match status" value="2"/>
</dbReference>
<keyword evidence="2" id="KW-0175">Coiled coil</keyword>
<dbReference type="InterPro" id="IPR036420">
    <property type="entry name" value="BRCT_dom_sf"/>
</dbReference>
<dbReference type="GeneID" id="30145460"/>
<dbReference type="SUPFAM" id="SSF52113">
    <property type="entry name" value="BRCT domain"/>
    <property type="match status" value="2"/>
</dbReference>
<dbReference type="InterPro" id="IPR001357">
    <property type="entry name" value="BRCT_dom"/>
</dbReference>
<sequence length="782" mass="86893">MGGVHCSHLMSDVNYLIVGDRATDKYRFSVRERADMNFISPAAITQVYEAWMGGADADTEALDLQNLLLGVFERLVICVSRVDEDKPAILAQLARHGAKVTDSLTMGNSCVVTSSREGKRYEKAVEWKIPVLDPSWVADSLKRGAMLAMDTYDVSKVAPEDIGKDACKVWAELALQTSNAPKRRAEIDRGENAMPAINKRFKTAAPNIWGSIMDTAVRASVPKPANTSAWDVPVSRLESPRKVRRDASMDVDHNADHDADLDVSPGPSDPPNIFTNAAFSVYGFEPHQEQTLSKVIRSHDGTVVSLSDLLPQRSFNPLASEYDREPPTIDYLLIPTSLNYRKLPHDIKGLLNQGKLLGQHPIELVTEWFIERSLHYGALRLDKWGRPLKHIQTPAGPKAYRVCISGFSGIELLHIERLVRIAGCEFCEALTESRDLLIINISIITTLRQQSPELYQYTRFPEVVECGEVFGNSSKNSIRNKITAAKRWKIPIVSVAYLWDLVETGKLPPLMNLNWCIFAPEHYKQPRNLMEYMKILSNKIVSASPPGESQESDSESLREASVTETRGSEMEQDEGISQIQRIQDGGEDENEEIQVLENEEIQGREENEEIQGLEDEEIHGFEEIQGNQRIIENTDSEGMKEIESIPKIQQSQHIQQLQLIIPPDSPPVEVAAQSTLQKSAQPSQIRSKRNWGRIIGRAAESVSAPTNGSHNVALEEIESFTASNIVGNVNTAPVPIATQISYESAPIMSVDHQPGVRTAANPTAGKVRVTRAGAKAFEDMAR</sequence>
<dbReference type="GO" id="GO:0033314">
    <property type="term" value="P:mitotic DNA replication checkpoint signaling"/>
    <property type="evidence" value="ECO:0007669"/>
    <property type="project" value="TreeGrafter"/>
</dbReference>
<reference evidence="6" key="1">
    <citation type="submission" date="2016-05" db="EMBL/GenBank/DDBJ databases">
        <title>Comparative genomics of biotechnologically important yeasts.</title>
        <authorList>
            <consortium name="DOE Joint Genome Institute"/>
            <person name="Riley R."/>
            <person name="Haridas S."/>
            <person name="Wolfe K.H."/>
            <person name="Lopes M.R."/>
            <person name="Hittinger C.T."/>
            <person name="Goker M."/>
            <person name="Salamov A."/>
            <person name="Wisecaver J."/>
            <person name="Long T.M."/>
            <person name="Aerts A.L."/>
            <person name="Barry K."/>
            <person name="Choi C."/>
            <person name="Clum A."/>
            <person name="Coughlan A.Y."/>
            <person name="Deshpande S."/>
            <person name="Douglass A.P."/>
            <person name="Hanson S.J."/>
            <person name="Klenk H.-P."/>
            <person name="Labutti K."/>
            <person name="Lapidus A."/>
            <person name="Lindquist E."/>
            <person name="Lipzen A."/>
            <person name="Meier-Kolthoff J.P."/>
            <person name="Ohm R.A."/>
            <person name="Otillar R.P."/>
            <person name="Pangilinan J."/>
            <person name="Peng Y."/>
            <person name="Rokas A."/>
            <person name="Rosa C.A."/>
            <person name="Scheuner C."/>
            <person name="Sibirny A.A."/>
            <person name="Slot J.C."/>
            <person name="Stielow J.B."/>
            <person name="Sun H."/>
            <person name="Kurtzman C.P."/>
            <person name="Blackwell M."/>
            <person name="Grigoriev I.V."/>
            <person name="Jeffries T.W."/>
        </authorList>
    </citation>
    <scope>NUCLEOTIDE SEQUENCE [LARGE SCALE GENOMIC DNA]</scope>
    <source>
        <strain evidence="6">NRRL Y-12698</strain>
    </source>
</reference>
<evidence type="ECO:0000313" key="5">
    <source>
        <dbReference type="EMBL" id="ODQ82858.1"/>
    </source>
</evidence>
<name>A0A1E3QYZ7_9ASCO</name>
<keyword evidence="6" id="KW-1185">Reference proteome</keyword>
<feature type="domain" description="BRCT" evidence="4">
    <location>
        <begin position="1"/>
        <end position="69"/>
    </location>
</feature>
<dbReference type="GO" id="GO:0006270">
    <property type="term" value="P:DNA replication initiation"/>
    <property type="evidence" value="ECO:0007669"/>
    <property type="project" value="TreeGrafter"/>
</dbReference>
<feature type="coiled-coil region" evidence="2">
    <location>
        <begin position="579"/>
        <end position="616"/>
    </location>
</feature>
<feature type="domain" description="BRCT" evidence="4">
    <location>
        <begin position="67"/>
        <end position="154"/>
    </location>
</feature>
<dbReference type="AlphaFoldDB" id="A0A1E3QYZ7"/>
<dbReference type="EMBL" id="KV454426">
    <property type="protein sequence ID" value="ODQ82858.1"/>
    <property type="molecule type" value="Genomic_DNA"/>
</dbReference>
<dbReference type="Pfam" id="PF00533">
    <property type="entry name" value="BRCT"/>
    <property type="match status" value="1"/>
</dbReference>
<feature type="region of interest" description="Disordered" evidence="3">
    <location>
        <begin position="542"/>
        <end position="578"/>
    </location>
</feature>
<dbReference type="PANTHER" id="PTHR13561">
    <property type="entry name" value="DNA REPLICATION REGULATOR DPB11-RELATED"/>
    <property type="match status" value="1"/>
</dbReference>
<dbReference type="SMART" id="SM00292">
    <property type="entry name" value="BRCT"/>
    <property type="match status" value="3"/>
</dbReference>
<dbReference type="OrthoDB" id="251770at2759"/>
<keyword evidence="1" id="KW-0677">Repeat</keyword>
<feature type="region of interest" description="Disordered" evidence="3">
    <location>
        <begin position="239"/>
        <end position="267"/>
    </location>
</feature>
<gene>
    <name evidence="5" type="ORF">BABINDRAFT_159356</name>
</gene>
<evidence type="ECO:0000313" key="6">
    <source>
        <dbReference type="Proteomes" id="UP000094336"/>
    </source>
</evidence>
<dbReference type="GO" id="GO:0007095">
    <property type="term" value="P:mitotic G2 DNA damage checkpoint signaling"/>
    <property type="evidence" value="ECO:0007669"/>
    <property type="project" value="TreeGrafter"/>
</dbReference>
<evidence type="ECO:0000259" key="4">
    <source>
        <dbReference type="PROSITE" id="PS50172"/>
    </source>
</evidence>
<organism evidence="5 6">
    <name type="scientific">Babjeviella inositovora NRRL Y-12698</name>
    <dbReference type="NCBI Taxonomy" id="984486"/>
    <lineage>
        <taxon>Eukaryota</taxon>
        <taxon>Fungi</taxon>
        <taxon>Dikarya</taxon>
        <taxon>Ascomycota</taxon>
        <taxon>Saccharomycotina</taxon>
        <taxon>Pichiomycetes</taxon>
        <taxon>Serinales incertae sedis</taxon>
        <taxon>Babjeviella</taxon>
    </lineage>
</organism>
<evidence type="ECO:0000256" key="3">
    <source>
        <dbReference type="SAM" id="MobiDB-lite"/>
    </source>
</evidence>
<dbReference type="Proteomes" id="UP000094336">
    <property type="component" value="Unassembled WGS sequence"/>
</dbReference>
<evidence type="ECO:0000256" key="2">
    <source>
        <dbReference type="SAM" id="Coils"/>
    </source>
</evidence>